<dbReference type="Pfam" id="PF01047">
    <property type="entry name" value="MarR"/>
    <property type="match status" value="1"/>
</dbReference>
<protein>
    <submittedName>
        <fullName evidence="6">Transcriptional regulator, MarR family</fullName>
    </submittedName>
</protein>
<evidence type="ECO:0000259" key="5">
    <source>
        <dbReference type="PROSITE" id="PS50995"/>
    </source>
</evidence>
<dbReference type="InterPro" id="IPR000835">
    <property type="entry name" value="HTH_MarR-typ"/>
</dbReference>
<proteinExistence type="predicted"/>
<dbReference type="GO" id="GO:0003700">
    <property type="term" value="F:DNA-binding transcription factor activity"/>
    <property type="evidence" value="ECO:0007669"/>
    <property type="project" value="InterPro"/>
</dbReference>
<keyword evidence="4" id="KW-1133">Transmembrane helix</keyword>
<dbReference type="PRINTS" id="PR00598">
    <property type="entry name" value="HTHMARR"/>
</dbReference>
<dbReference type="SUPFAM" id="SSF46785">
    <property type="entry name" value="Winged helix' DNA-binding domain"/>
    <property type="match status" value="1"/>
</dbReference>
<dbReference type="InterPro" id="IPR036390">
    <property type="entry name" value="WH_DNA-bd_sf"/>
</dbReference>
<gene>
    <name evidence="6" type="ORF">HMPREF0549_0791</name>
</gene>
<feature type="domain" description="HTH marR-type" evidence="5">
    <location>
        <begin position="33"/>
        <end position="166"/>
    </location>
</feature>
<dbReference type="CDD" id="cd00090">
    <property type="entry name" value="HTH_ARSR"/>
    <property type="match status" value="1"/>
</dbReference>
<comment type="caution">
    <text evidence="6">The sequence shown here is derived from an EMBL/GenBank/DDBJ whole genome shotgun (WGS) entry which is preliminary data.</text>
</comment>
<name>C2ETK5_9LACO</name>
<dbReference type="OrthoDB" id="9808725at2"/>
<dbReference type="eggNOG" id="COG1846">
    <property type="taxonomic scope" value="Bacteria"/>
</dbReference>
<dbReference type="SMART" id="SM00347">
    <property type="entry name" value="HTH_MARR"/>
    <property type="match status" value="1"/>
</dbReference>
<reference evidence="6 7" key="1">
    <citation type="submission" date="2009-01" db="EMBL/GenBank/DDBJ databases">
        <authorList>
            <person name="Qin X."/>
            <person name="Bachman B."/>
            <person name="Battles P."/>
            <person name="Bell A."/>
            <person name="Bess C."/>
            <person name="Bickham C."/>
            <person name="Chaboub L."/>
            <person name="Chen D."/>
            <person name="Coyle M."/>
            <person name="Deiros D.R."/>
            <person name="Dinh H."/>
            <person name="Forbes L."/>
            <person name="Fowler G."/>
            <person name="Francisco L."/>
            <person name="Fu Q."/>
            <person name="Gubbala S."/>
            <person name="Hale W."/>
            <person name="Han Y."/>
            <person name="Hemphill L."/>
            <person name="Highlander S.K."/>
            <person name="Hirani K."/>
            <person name="Hogues M."/>
            <person name="Jackson L."/>
            <person name="Jakkamsetti A."/>
            <person name="Javaid M."/>
            <person name="Jiang H."/>
            <person name="Korchina V."/>
            <person name="Kovar C."/>
            <person name="Lara F."/>
            <person name="Lee S."/>
            <person name="Mata R."/>
            <person name="Mathew T."/>
            <person name="Moen C."/>
            <person name="Morales K."/>
            <person name="Munidasa M."/>
            <person name="Nazareth L."/>
            <person name="Ngo R."/>
            <person name="Nguyen L."/>
            <person name="Okwuonu G."/>
            <person name="Ongeri F."/>
            <person name="Patil S."/>
            <person name="Petrosino J."/>
            <person name="Pham C."/>
            <person name="Pham P."/>
            <person name="Pu L.-L."/>
            <person name="Puazo M."/>
            <person name="Raj R."/>
            <person name="Reid J."/>
            <person name="Rouhana J."/>
            <person name="Saada N."/>
            <person name="Shang Y."/>
            <person name="Simmons D."/>
            <person name="Thornton R."/>
            <person name="Warren J."/>
            <person name="Weissenberger G."/>
            <person name="Zhang J."/>
            <person name="Zhang L."/>
            <person name="Zhou C."/>
            <person name="Zhu D."/>
            <person name="Muzny D."/>
            <person name="Worley K."/>
            <person name="Gibbs R."/>
        </authorList>
    </citation>
    <scope>NUCLEOTIDE SEQUENCE [LARGE SCALE GENOMIC DNA]</scope>
    <source>
        <strain evidence="6 7">ATCC 49540</strain>
    </source>
</reference>
<dbReference type="Proteomes" id="UP000004483">
    <property type="component" value="Unassembled WGS sequence"/>
</dbReference>
<dbReference type="Gene3D" id="1.10.10.10">
    <property type="entry name" value="Winged helix-like DNA-binding domain superfamily/Winged helix DNA-binding domain"/>
    <property type="match status" value="1"/>
</dbReference>
<keyword evidence="4" id="KW-0472">Membrane</keyword>
<keyword evidence="1" id="KW-0805">Transcription regulation</keyword>
<dbReference type="InterPro" id="IPR023187">
    <property type="entry name" value="Tscrpt_reg_MarR-type_CS"/>
</dbReference>
<evidence type="ECO:0000256" key="2">
    <source>
        <dbReference type="ARBA" id="ARBA00023125"/>
    </source>
</evidence>
<dbReference type="PROSITE" id="PS01117">
    <property type="entry name" value="HTH_MARR_1"/>
    <property type="match status" value="1"/>
</dbReference>
<evidence type="ECO:0000256" key="4">
    <source>
        <dbReference type="SAM" id="Phobius"/>
    </source>
</evidence>
<dbReference type="HOGENOM" id="CLU_083287_27_8_9"/>
<dbReference type="PROSITE" id="PS50995">
    <property type="entry name" value="HTH_MARR_2"/>
    <property type="match status" value="1"/>
</dbReference>
<dbReference type="InterPro" id="IPR011991">
    <property type="entry name" value="ArsR-like_HTH"/>
</dbReference>
<feature type="transmembrane region" description="Helical" evidence="4">
    <location>
        <begin position="12"/>
        <end position="31"/>
    </location>
</feature>
<keyword evidence="3" id="KW-0804">Transcription</keyword>
<evidence type="ECO:0000313" key="6">
    <source>
        <dbReference type="EMBL" id="EEJ40693.1"/>
    </source>
</evidence>
<sequence>MIIAFYRKRGYYVIVMYLTIMHLTIGDGRMITDDEVFPRLFSLIRQMHNLSKRNVKHSGMFLGRGRIIHILAMRDQPLSQRELADMANIKPGSLTEVLERLERDDLIKRERLANDRRVIHVRLTAKGRKAYQKLVEERHEFGNHLLEEIDQEDLARFVKVVNMMDKNLHRYYGDRLPKEGKGERFDQNC</sequence>
<dbReference type="PANTHER" id="PTHR42756">
    <property type="entry name" value="TRANSCRIPTIONAL REGULATOR, MARR"/>
    <property type="match status" value="1"/>
</dbReference>
<dbReference type="GO" id="GO:0003677">
    <property type="term" value="F:DNA binding"/>
    <property type="evidence" value="ECO:0007669"/>
    <property type="project" value="UniProtKB-KW"/>
</dbReference>
<dbReference type="InterPro" id="IPR036388">
    <property type="entry name" value="WH-like_DNA-bd_sf"/>
</dbReference>
<accession>C2ETK5</accession>
<keyword evidence="4" id="KW-0812">Transmembrane</keyword>
<dbReference type="STRING" id="1423814.HMPREF0549_0791"/>
<dbReference type="PANTHER" id="PTHR42756:SF1">
    <property type="entry name" value="TRANSCRIPTIONAL REPRESSOR OF EMRAB OPERON"/>
    <property type="match status" value="1"/>
</dbReference>
<evidence type="ECO:0000256" key="3">
    <source>
        <dbReference type="ARBA" id="ARBA00023163"/>
    </source>
</evidence>
<dbReference type="EMBL" id="ACGV01000119">
    <property type="protein sequence ID" value="EEJ40693.1"/>
    <property type="molecule type" value="Genomic_DNA"/>
</dbReference>
<evidence type="ECO:0000313" key="7">
    <source>
        <dbReference type="Proteomes" id="UP000004483"/>
    </source>
</evidence>
<organism evidence="6 7">
    <name type="scientific">Limosilactobacillus vaginalis DSM 5837 = ATCC 49540</name>
    <dbReference type="NCBI Taxonomy" id="1423814"/>
    <lineage>
        <taxon>Bacteria</taxon>
        <taxon>Bacillati</taxon>
        <taxon>Bacillota</taxon>
        <taxon>Bacilli</taxon>
        <taxon>Lactobacillales</taxon>
        <taxon>Lactobacillaceae</taxon>
        <taxon>Limosilactobacillus</taxon>
    </lineage>
</organism>
<evidence type="ECO:0000256" key="1">
    <source>
        <dbReference type="ARBA" id="ARBA00023015"/>
    </source>
</evidence>
<keyword evidence="2" id="KW-0238">DNA-binding</keyword>
<dbReference type="AlphaFoldDB" id="C2ETK5"/>